<dbReference type="Gene3D" id="4.10.60.10">
    <property type="entry name" value="Zinc finger, CCHC-type"/>
    <property type="match status" value="1"/>
</dbReference>
<feature type="compositionally biased region" description="Low complexity" evidence="2">
    <location>
        <begin position="572"/>
        <end position="581"/>
    </location>
</feature>
<comment type="caution">
    <text evidence="4">The sequence shown here is derived from an EMBL/GenBank/DDBJ whole genome shotgun (WGS) entry which is preliminary data.</text>
</comment>
<dbReference type="AlphaFoldDB" id="A0AAN8L5B4"/>
<protein>
    <recommendedName>
        <fullName evidence="3">CCHC-type domain-containing protein</fullName>
    </recommendedName>
</protein>
<keyword evidence="1" id="KW-0862">Zinc</keyword>
<dbReference type="Pfam" id="PF00098">
    <property type="entry name" value="zf-CCHC"/>
    <property type="match status" value="1"/>
</dbReference>
<dbReference type="GO" id="GO:0003676">
    <property type="term" value="F:nucleic acid binding"/>
    <property type="evidence" value="ECO:0007669"/>
    <property type="project" value="InterPro"/>
</dbReference>
<dbReference type="InterPro" id="IPR057327">
    <property type="entry name" value="Vts1_dom"/>
</dbReference>
<evidence type="ECO:0000259" key="3">
    <source>
        <dbReference type="PROSITE" id="PS50158"/>
    </source>
</evidence>
<feature type="region of interest" description="Disordered" evidence="2">
    <location>
        <begin position="524"/>
        <end position="624"/>
    </location>
</feature>
<feature type="domain" description="CCHC-type" evidence="3">
    <location>
        <begin position="1031"/>
        <end position="1046"/>
    </location>
</feature>
<dbReference type="PROSITE" id="PS50158">
    <property type="entry name" value="ZF_CCHC"/>
    <property type="match status" value="1"/>
</dbReference>
<name>A0AAN8L5B4_9TELE</name>
<dbReference type="InterPro" id="IPR042793">
    <property type="entry name" value="ZCCHC2"/>
</dbReference>
<feature type="compositionally biased region" description="Polar residues" evidence="2">
    <location>
        <begin position="715"/>
        <end position="747"/>
    </location>
</feature>
<gene>
    <name evidence="4" type="ORF">J4Q44_G00270370</name>
</gene>
<evidence type="ECO:0000256" key="2">
    <source>
        <dbReference type="SAM" id="MobiDB-lite"/>
    </source>
</evidence>
<dbReference type="PANTHER" id="PTHR46939:SF1">
    <property type="entry name" value="ZINC FINGER CCHC DOMAIN-CONTAINING PROTEIN 2"/>
    <property type="match status" value="1"/>
</dbReference>
<accession>A0AAN8L5B4</accession>
<dbReference type="EMBL" id="JAGTTL010000025">
    <property type="protein sequence ID" value="KAK6302682.1"/>
    <property type="molecule type" value="Genomic_DNA"/>
</dbReference>
<dbReference type="InterPro" id="IPR001878">
    <property type="entry name" value="Znf_CCHC"/>
</dbReference>
<dbReference type="InterPro" id="IPR058599">
    <property type="entry name" value="PHAT_Smg/ZCCHC2-like"/>
</dbReference>
<feature type="compositionally biased region" description="Basic and acidic residues" evidence="2">
    <location>
        <begin position="189"/>
        <end position="203"/>
    </location>
</feature>
<keyword evidence="1" id="KW-0863">Zinc-finger</keyword>
<feature type="region of interest" description="Disordered" evidence="2">
    <location>
        <begin position="178"/>
        <end position="211"/>
    </location>
</feature>
<feature type="region of interest" description="Disordered" evidence="2">
    <location>
        <begin position="673"/>
        <end position="816"/>
    </location>
</feature>
<reference evidence="4 5" key="1">
    <citation type="submission" date="2021-04" db="EMBL/GenBank/DDBJ databases">
        <authorList>
            <person name="De Guttry C."/>
            <person name="Zahm M."/>
            <person name="Klopp C."/>
            <person name="Cabau C."/>
            <person name="Louis A."/>
            <person name="Berthelot C."/>
            <person name="Parey E."/>
            <person name="Roest Crollius H."/>
            <person name="Montfort J."/>
            <person name="Robinson-Rechavi M."/>
            <person name="Bucao C."/>
            <person name="Bouchez O."/>
            <person name="Gislard M."/>
            <person name="Lluch J."/>
            <person name="Milhes M."/>
            <person name="Lampietro C."/>
            <person name="Lopez Roques C."/>
            <person name="Donnadieu C."/>
            <person name="Braasch I."/>
            <person name="Desvignes T."/>
            <person name="Postlethwait J."/>
            <person name="Bobe J."/>
            <person name="Wedekind C."/>
            <person name="Guiguen Y."/>
        </authorList>
    </citation>
    <scope>NUCLEOTIDE SEQUENCE [LARGE SCALE GENOMIC DNA]</scope>
    <source>
        <strain evidence="4">Cs_M1</strain>
        <tissue evidence="4">Blood</tissue>
    </source>
</reference>
<dbReference type="SMART" id="SM00343">
    <property type="entry name" value="ZnF_C2HC"/>
    <property type="match status" value="2"/>
</dbReference>
<dbReference type="SUPFAM" id="SSF57756">
    <property type="entry name" value="Retrovirus zinc finger-like domains"/>
    <property type="match status" value="1"/>
</dbReference>
<keyword evidence="5" id="KW-1185">Reference proteome</keyword>
<sequence>MLKMKLPMRTSEEEDHTVEDEQENTDCNSLPSDSIPYCGVSHRLKDSTRESCRLSQIDKETVFEWFGLHLNPAKRIEFMYGILNMCQPLELRFFGSCLEDLARKDFHVFRDFEIRANSQTDLGLLMDVADPVVRSKLLVCLSLLRSENRECASTLYRALSHMDPTLYLNTYHGVPLSPRGSAQNLPDQHYPRDGGMESGKLEHPSGPPLEAESGSLEHLALLFTMASLHPAFSFHQRDTARHQLDNVERAIEERRYCHNRPSVQQKQHTLRKEDLSPRSTDMGQSACCIPNQLLNRTLSQREAAVHIDKIVLKKIFWNRGNREYSIEVQWSDSTWSTVTKTHHELYDFLSKLPCERSSEPFEKELVRLLAQRDQYEPRDVERTLQDMLLSAPAAFRQRGEVCRFLLPHCSHCKCLCPCLSLQGDNTVPLGKTCKAAEHFKEDCTEPSSQDEESHHLGHQTECSSKRLGQSILLTKSSQSESQRPALHLEHNGVVEGRRKPDIMSCWPDPHQKVDEKWAFTPELKSRRKPDEVRSEGAKGYIPNGIIRPLSTHVTRQGGSKKPVQDRYGDTWSESSSSPSSPQHEARESLESEDLEDLEEERDTTESYSDHCVQQKRAGGHSRGKVVATVHPMVLVPHKEEPSYTDSPRSVQPLPLTVQNGPTMPDVMVFVPPQPGDGSPAEGALTGTTPMVSQESISSKAPLGDPERQRHVSVSAPLNSQPAIPGSSSHPILQCYRTPTSPDSRSTNPQPPMGAISVIPPNSHMSPLQQTCTTTDPASTATLPRAASLPNPNTRPQALAVPTSLPTPTYVTPSSGATVTPAAISQDQATLLPAVPTHTPGPVSSQALTLTHSTAQGDGTSSCSSSGVAAGQAQQKLQAQQQAHPPQQQQMSCNTCGCHGSCGSSHSPNPNFYFPPQLGRQVFSTTHLPLFHLPSMCSTGYPSHRSQVQHQSNGTTQLPFYPPPPHTATPTQYVSGPLLHTSHSNHMLATQAGYNLQQMAAASFNRFYTPMFSSVGVGLGTGMKKSSANVSCYNCGLNGHYAQDCKQPSMDAGQQGGFRLKYTAPHSSEADKTD</sequence>
<feature type="compositionally biased region" description="Acidic residues" evidence="2">
    <location>
        <begin position="12"/>
        <end position="24"/>
    </location>
</feature>
<feature type="compositionally biased region" description="Polar residues" evidence="2">
    <location>
        <begin position="685"/>
        <end position="698"/>
    </location>
</feature>
<evidence type="ECO:0000256" key="1">
    <source>
        <dbReference type="PROSITE-ProRule" id="PRU00047"/>
    </source>
</evidence>
<dbReference type="Pfam" id="PF26034">
    <property type="entry name" value="PHAT_SMAUG"/>
    <property type="match status" value="1"/>
</dbReference>
<dbReference type="GO" id="GO:0008270">
    <property type="term" value="F:zinc ion binding"/>
    <property type="evidence" value="ECO:0007669"/>
    <property type="project" value="UniProtKB-KW"/>
</dbReference>
<feature type="region of interest" description="Disordered" evidence="2">
    <location>
        <begin position="257"/>
        <end position="282"/>
    </location>
</feature>
<dbReference type="Pfam" id="PF25479">
    <property type="entry name" value="Vts1"/>
    <property type="match status" value="1"/>
</dbReference>
<dbReference type="PANTHER" id="PTHR46939">
    <property type="entry name" value="ZINC FINGER CCHC DOMAIN-CONTAINING PROTEIN 2"/>
    <property type="match status" value="1"/>
</dbReference>
<evidence type="ECO:0000313" key="4">
    <source>
        <dbReference type="EMBL" id="KAK6302682.1"/>
    </source>
</evidence>
<keyword evidence="1" id="KW-0479">Metal-binding</keyword>
<proteinExistence type="predicted"/>
<dbReference type="InterPro" id="IPR036875">
    <property type="entry name" value="Znf_CCHC_sf"/>
</dbReference>
<dbReference type="Proteomes" id="UP001356427">
    <property type="component" value="Unassembled WGS sequence"/>
</dbReference>
<organism evidence="4 5">
    <name type="scientific">Coregonus suidteri</name>
    <dbReference type="NCBI Taxonomy" id="861788"/>
    <lineage>
        <taxon>Eukaryota</taxon>
        <taxon>Metazoa</taxon>
        <taxon>Chordata</taxon>
        <taxon>Craniata</taxon>
        <taxon>Vertebrata</taxon>
        <taxon>Euteleostomi</taxon>
        <taxon>Actinopterygii</taxon>
        <taxon>Neopterygii</taxon>
        <taxon>Teleostei</taxon>
        <taxon>Protacanthopterygii</taxon>
        <taxon>Salmoniformes</taxon>
        <taxon>Salmonidae</taxon>
        <taxon>Coregoninae</taxon>
        <taxon>Coregonus</taxon>
    </lineage>
</organism>
<feature type="compositionally biased region" description="Polar residues" evidence="2">
    <location>
        <begin position="803"/>
        <end position="816"/>
    </location>
</feature>
<feature type="compositionally biased region" description="Low complexity" evidence="2">
    <location>
        <begin position="770"/>
        <end position="781"/>
    </location>
</feature>
<feature type="compositionally biased region" description="Acidic residues" evidence="2">
    <location>
        <begin position="590"/>
        <end position="602"/>
    </location>
</feature>
<feature type="region of interest" description="Disordered" evidence="2">
    <location>
        <begin position="1"/>
        <end position="27"/>
    </location>
</feature>
<evidence type="ECO:0000313" key="5">
    <source>
        <dbReference type="Proteomes" id="UP001356427"/>
    </source>
</evidence>